<comment type="caution">
    <text evidence="2">The sequence shown here is derived from an EMBL/GenBank/DDBJ whole genome shotgun (WGS) entry which is preliminary data.</text>
</comment>
<organism evidence="2 3">
    <name type="scientific">Thalassospira xiamenensis</name>
    <dbReference type="NCBI Taxonomy" id="220697"/>
    <lineage>
        <taxon>Bacteria</taxon>
        <taxon>Pseudomonadati</taxon>
        <taxon>Pseudomonadota</taxon>
        <taxon>Alphaproteobacteria</taxon>
        <taxon>Rhodospirillales</taxon>
        <taxon>Thalassospiraceae</taxon>
        <taxon>Thalassospira</taxon>
    </lineage>
</organism>
<evidence type="ECO:0000313" key="2">
    <source>
        <dbReference type="EMBL" id="RCK53151.1"/>
    </source>
</evidence>
<gene>
    <name evidence="2" type="ORF">TH44_02810</name>
</gene>
<proteinExistence type="predicted"/>
<dbReference type="Pfam" id="PF13503">
    <property type="entry name" value="DUF4123"/>
    <property type="match status" value="1"/>
</dbReference>
<dbReference type="AlphaFoldDB" id="A0A367XK31"/>
<dbReference type="EMBL" id="JPWJ01000001">
    <property type="protein sequence ID" value="RCK53151.1"/>
    <property type="molecule type" value="Genomic_DNA"/>
</dbReference>
<name>A0A367XK31_9PROT</name>
<dbReference type="InterPro" id="IPR025391">
    <property type="entry name" value="DUF4123"/>
</dbReference>
<evidence type="ECO:0000313" key="3">
    <source>
        <dbReference type="Proteomes" id="UP000252266"/>
    </source>
</evidence>
<reference evidence="2 3" key="1">
    <citation type="submission" date="2014-07" db="EMBL/GenBank/DDBJ databases">
        <title>Draft genome sequence of Thalassospira xiamenensis IB13.</title>
        <authorList>
            <person name="Lai Q."/>
            <person name="Shao Z."/>
        </authorList>
    </citation>
    <scope>NUCLEOTIDE SEQUENCE [LARGE SCALE GENOMIC DNA]</scope>
    <source>
        <strain evidence="2 3">IB13</strain>
    </source>
</reference>
<accession>A0A367XK31</accession>
<protein>
    <recommendedName>
        <fullName evidence="1">DUF4123 domain-containing protein</fullName>
    </recommendedName>
</protein>
<sequence>MTNEPWLGRCHFIGDDTNPEPLIGVAAVWVRDRDGFDDTLRSHLASQDDGETGAVGLRLLWAEDVMPATDWMIRHAREKEALELARRVHEGHVVEIGPLSSDGKPSLGATEWLEIKEIKDIQPLDGQFGVSPKKTVPDALVAPLFEELEPTEAEISSYGGIKEDVPPLKTYVIIDAAKVPDAKGLMERSGLPWRCLFKGDAARELSDVAPYLIELDVAADFTRVLLTHNPMLPADLVTAHLWHRKSGIFVRSRSDIDTLVAHFRRFTRMQDETGKWYYFRFWEPEYLLKQLENDDLAKGLLSFDDQGIVICPGDSSIHMIRKTGHDAIGSRAPTKLDFNAIELDLRGKWLDRIAGKIVATFPDQSLNFEKVRSRIEASVNRMQGYGYKSENHLIILASWEVFYGENFETKDPDGKLEEICRSSLPAIKKFNSFRKRMENLSPEFSETD</sequence>
<dbReference type="Proteomes" id="UP000252266">
    <property type="component" value="Unassembled WGS sequence"/>
</dbReference>
<evidence type="ECO:0000259" key="1">
    <source>
        <dbReference type="Pfam" id="PF13503"/>
    </source>
</evidence>
<feature type="domain" description="DUF4123" evidence="1">
    <location>
        <begin position="171"/>
        <end position="291"/>
    </location>
</feature>